<feature type="non-terminal residue" evidence="2">
    <location>
        <position position="104"/>
    </location>
</feature>
<organism evidence="2 3">
    <name type="scientific">Rotaria magnacalcarata</name>
    <dbReference type="NCBI Taxonomy" id="392030"/>
    <lineage>
        <taxon>Eukaryota</taxon>
        <taxon>Metazoa</taxon>
        <taxon>Spiralia</taxon>
        <taxon>Gnathifera</taxon>
        <taxon>Rotifera</taxon>
        <taxon>Eurotatoria</taxon>
        <taxon>Bdelloidea</taxon>
        <taxon>Philodinida</taxon>
        <taxon>Philodinidae</taxon>
        <taxon>Rotaria</taxon>
    </lineage>
</organism>
<dbReference type="AlphaFoldDB" id="A0A8S2TWX3"/>
<protein>
    <submittedName>
        <fullName evidence="2">Uncharacterized protein</fullName>
    </submittedName>
</protein>
<dbReference type="Proteomes" id="UP000676336">
    <property type="component" value="Unassembled WGS sequence"/>
</dbReference>
<reference evidence="2" key="1">
    <citation type="submission" date="2021-02" db="EMBL/GenBank/DDBJ databases">
        <authorList>
            <person name="Nowell W R."/>
        </authorList>
    </citation>
    <scope>NUCLEOTIDE SEQUENCE</scope>
</reference>
<gene>
    <name evidence="2" type="ORF">SMN809_LOCUS26165</name>
</gene>
<evidence type="ECO:0000256" key="1">
    <source>
        <dbReference type="SAM" id="MobiDB-lite"/>
    </source>
</evidence>
<comment type="caution">
    <text evidence="2">The sequence shown here is derived from an EMBL/GenBank/DDBJ whole genome shotgun (WGS) entry which is preliminary data.</text>
</comment>
<sequence length="104" mass="11664">DKLKATKPPAPQIQESKKDNPGQATTDEPKSADSVSSPLSSDDNDILSDSDTTSETSNDNEKKFSLTVPKDTIEDEIDNLPLIEAEFRQHKNHYYRNKMEINLT</sequence>
<feature type="compositionally biased region" description="Low complexity" evidence="1">
    <location>
        <begin position="32"/>
        <end position="41"/>
    </location>
</feature>
<feature type="region of interest" description="Disordered" evidence="1">
    <location>
        <begin position="1"/>
        <end position="67"/>
    </location>
</feature>
<evidence type="ECO:0000313" key="2">
    <source>
        <dbReference type="EMBL" id="CAF4302413.1"/>
    </source>
</evidence>
<dbReference type="EMBL" id="CAJOBI010036486">
    <property type="protein sequence ID" value="CAF4302413.1"/>
    <property type="molecule type" value="Genomic_DNA"/>
</dbReference>
<name>A0A8S2TWX3_9BILA</name>
<accession>A0A8S2TWX3</accession>
<evidence type="ECO:0000313" key="3">
    <source>
        <dbReference type="Proteomes" id="UP000676336"/>
    </source>
</evidence>
<proteinExistence type="predicted"/>
<feature type="non-terminal residue" evidence="2">
    <location>
        <position position="1"/>
    </location>
</feature>